<feature type="domain" description="Bro-N" evidence="2">
    <location>
        <begin position="15"/>
        <end position="114"/>
    </location>
</feature>
<keyword evidence="4" id="KW-1185">Reference proteome</keyword>
<dbReference type="STRING" id="66851.MBORA_06130"/>
<evidence type="ECO:0000313" key="3">
    <source>
        <dbReference type="EMBL" id="KZX13464.1"/>
    </source>
</evidence>
<protein>
    <recommendedName>
        <fullName evidence="2">Bro-N domain-containing protein</fullName>
    </recommendedName>
</protein>
<evidence type="ECO:0000259" key="2">
    <source>
        <dbReference type="SMART" id="SM01040"/>
    </source>
</evidence>
<name>A0A166BK19_METOA</name>
<reference evidence="4" key="1">
    <citation type="journal article" date="2016" name="Genome Announc.">
        <title>Draft Genome Sequences of Methanobrevibacter curvatus DSM11111, Methanobrevibacter cuticularis DSM11139, Methanobrevibacter filiformis DSM11501, and Methanobrevibacter oralis DSM7256.</title>
        <authorList>
            <person name="Poehlein A."/>
            <person name="Seedorf H."/>
        </authorList>
    </citation>
    <scope>NUCLEOTIDE SEQUENCE [LARGE SCALE GENOMIC DNA]</scope>
    <source>
        <strain evidence="4">DSM 7256 / JCM 30027 / ZR</strain>
    </source>
</reference>
<gene>
    <name evidence="3" type="ORF">MBORA_06130</name>
</gene>
<dbReference type="SMART" id="SM01040">
    <property type="entry name" value="Bro-N"/>
    <property type="match status" value="1"/>
</dbReference>
<feature type="compositionally biased region" description="Basic and acidic residues" evidence="1">
    <location>
        <begin position="261"/>
        <end position="275"/>
    </location>
</feature>
<evidence type="ECO:0000256" key="1">
    <source>
        <dbReference type="SAM" id="MobiDB-lite"/>
    </source>
</evidence>
<organism evidence="3 4">
    <name type="scientific">Methanobrevibacter oralis</name>
    <dbReference type="NCBI Taxonomy" id="66851"/>
    <lineage>
        <taxon>Archaea</taxon>
        <taxon>Methanobacteriati</taxon>
        <taxon>Methanobacteriota</taxon>
        <taxon>Methanomada group</taxon>
        <taxon>Methanobacteria</taxon>
        <taxon>Methanobacteriales</taxon>
        <taxon>Methanobacteriaceae</taxon>
        <taxon>Methanobrevibacter</taxon>
    </lineage>
</organism>
<dbReference type="InterPro" id="IPR003497">
    <property type="entry name" value="BRO_N_domain"/>
</dbReference>
<dbReference type="Pfam" id="PF02498">
    <property type="entry name" value="Bro-N"/>
    <property type="match status" value="1"/>
</dbReference>
<dbReference type="AlphaFoldDB" id="A0A166BK19"/>
<feature type="region of interest" description="Disordered" evidence="1">
    <location>
        <begin position="249"/>
        <end position="275"/>
    </location>
</feature>
<dbReference type="EMBL" id="LWMU01000049">
    <property type="protein sequence ID" value="KZX13464.1"/>
    <property type="molecule type" value="Genomic_DNA"/>
</dbReference>
<dbReference type="RefSeq" id="WP_042693933.1">
    <property type="nucleotide sequence ID" value="NZ_CABMAB010000030.1"/>
</dbReference>
<accession>A0A166BK19</accession>
<comment type="caution">
    <text evidence="3">The sequence shown here is derived from an EMBL/GenBank/DDBJ whole genome shotgun (WGS) entry which is preliminary data.</text>
</comment>
<dbReference type="OrthoDB" id="147774at2157"/>
<proteinExistence type="predicted"/>
<dbReference type="Proteomes" id="UP000077428">
    <property type="component" value="Unassembled WGS sequence"/>
</dbReference>
<dbReference type="PATRIC" id="fig|66851.6.peg.679"/>
<sequence>MSDDKNSIKLFESQEIRAKWDDEIEDYYFSVIDVIAVLTDSNKPRDYWYRLKKRELENGVDLSTNCRHLKMPAKDGKLRETDVANTKDLFRIIQSIPSKKAEPFKQWLAQVGSERLDEIADPELAIERAISTYRKKGYSEDWITQRMRSIETRKDLTAEWDRSGIEEGLEYAILTNEISKASFGLTTKQHKQYKSLRKESLRDNMTNAELIITMLGELATTEISKSENPEGFKESKIVAKRGGNIAGNARRELEANTGKKVVSEKTSKNPKLLDE</sequence>
<evidence type="ECO:0000313" key="4">
    <source>
        <dbReference type="Proteomes" id="UP000077428"/>
    </source>
</evidence>